<dbReference type="AlphaFoldDB" id="G5S8Q3"/>
<sequence length="38" mass="4423">MQSLSPTSHYLQALNEGTHQPDDVQKEAVDVWKPFIRR</sequence>
<evidence type="ECO:0000313" key="3">
    <source>
        <dbReference type="Proteomes" id="UP000003536"/>
    </source>
</evidence>
<comment type="caution">
    <text evidence="2">The sequence shown here is derived from an EMBL/GenBank/DDBJ whole genome shotgun (WGS) entry which is preliminary data.</text>
</comment>
<name>G5S8Q3_SALET</name>
<evidence type="ECO:0000313" key="2">
    <source>
        <dbReference type="EMBL" id="EHD05240.1"/>
    </source>
</evidence>
<reference evidence="2 3" key="1">
    <citation type="journal article" date="2011" name="BMC Genomics">
        <title>Genome sequencing reveals diversification of virulence factor content and possible host adaptation in distinct subpopulations of Salmonella enterica.</title>
        <authorList>
            <person name="den Bakker H.C."/>
            <person name="Moreno Switt A.I."/>
            <person name="Govoni G."/>
            <person name="Cummings C.A."/>
            <person name="Ranieri M.L."/>
            <person name="Degoricija L."/>
            <person name="Hoelzer K."/>
            <person name="Rodriguez-Rivera L.D."/>
            <person name="Brown S."/>
            <person name="Bolchacova E."/>
            <person name="Furtado M.R."/>
            <person name="Wiedmann M."/>
        </authorList>
    </citation>
    <scope>NUCLEOTIDE SEQUENCE [LARGE SCALE GENOMIC DNA]</scope>
    <source>
        <strain evidence="2 3">A4-580</strain>
    </source>
</reference>
<proteinExistence type="predicted"/>
<accession>G5S8Q3</accession>
<organism evidence="2 3">
    <name type="scientific">Salmonella enterica subsp. enterica serovar Wandsworth str. A4-580</name>
    <dbReference type="NCBI Taxonomy" id="913086"/>
    <lineage>
        <taxon>Bacteria</taxon>
        <taxon>Pseudomonadati</taxon>
        <taxon>Pseudomonadota</taxon>
        <taxon>Gammaproteobacteria</taxon>
        <taxon>Enterobacterales</taxon>
        <taxon>Enterobacteriaceae</taxon>
        <taxon>Salmonella</taxon>
    </lineage>
</organism>
<feature type="compositionally biased region" description="Polar residues" evidence="1">
    <location>
        <begin position="1"/>
        <end position="18"/>
    </location>
</feature>
<evidence type="ECO:0000256" key="1">
    <source>
        <dbReference type="SAM" id="MobiDB-lite"/>
    </source>
</evidence>
<protein>
    <submittedName>
        <fullName evidence="2">Uncharacterized protein</fullName>
    </submittedName>
</protein>
<gene>
    <name evidence="2" type="ORF">LTSEWAN_1305</name>
</gene>
<dbReference type="EMBL" id="AFCX01000417">
    <property type="protein sequence ID" value="EHD05240.1"/>
    <property type="molecule type" value="Genomic_DNA"/>
</dbReference>
<feature type="non-terminal residue" evidence="2">
    <location>
        <position position="38"/>
    </location>
</feature>
<feature type="region of interest" description="Disordered" evidence="1">
    <location>
        <begin position="1"/>
        <end position="26"/>
    </location>
</feature>
<dbReference type="Proteomes" id="UP000003536">
    <property type="component" value="Unassembled WGS sequence"/>
</dbReference>